<evidence type="ECO:0000313" key="4">
    <source>
        <dbReference type="Proteomes" id="UP000799777"/>
    </source>
</evidence>
<feature type="region of interest" description="Disordered" evidence="1">
    <location>
        <begin position="301"/>
        <end position="328"/>
    </location>
</feature>
<dbReference type="EMBL" id="ML978155">
    <property type="protein sequence ID" value="KAF2036132.1"/>
    <property type="molecule type" value="Genomic_DNA"/>
</dbReference>
<dbReference type="AlphaFoldDB" id="A0A9P4HLC6"/>
<sequence length="328" mass="36264">MVNADQIYSQTRWILNSADADLSDSDSDSETGIGNEPGGFQTFVKDIKTHLDCLLDLSSALDCPAVDTNTPDEPSILKVEQRAAHDYHADLILAKFPKAHIDLAQCLGKTSWQRYQRMQQEREHNANGNTTSPAQEQAMASDAKSSLAISEFQDSGLGSSLPSAPPTRYAETVISFMTSITGGNRVQIPPLPAEAKIGAPFECNACGRQVRAFNNREWRKHLYLDLQPYTCFFVGCSFSATPFADRNVWSNHLELDHKFGPKWDSIECPLCLERTDAVKSKILIHFARHMEDIALAALPREVESEGESDGESDGSLDTIRSALKLDKD</sequence>
<dbReference type="PANTHER" id="PTHR35391">
    <property type="entry name" value="C2H2-TYPE DOMAIN-CONTAINING PROTEIN-RELATED"/>
    <property type="match status" value="1"/>
</dbReference>
<organism evidence="3 4">
    <name type="scientific">Setomelanomma holmii</name>
    <dbReference type="NCBI Taxonomy" id="210430"/>
    <lineage>
        <taxon>Eukaryota</taxon>
        <taxon>Fungi</taxon>
        <taxon>Dikarya</taxon>
        <taxon>Ascomycota</taxon>
        <taxon>Pezizomycotina</taxon>
        <taxon>Dothideomycetes</taxon>
        <taxon>Pleosporomycetidae</taxon>
        <taxon>Pleosporales</taxon>
        <taxon>Pleosporineae</taxon>
        <taxon>Phaeosphaeriaceae</taxon>
        <taxon>Setomelanomma</taxon>
    </lineage>
</organism>
<feature type="region of interest" description="Disordered" evidence="1">
    <location>
        <begin position="121"/>
        <end position="140"/>
    </location>
</feature>
<feature type="compositionally biased region" description="Polar residues" evidence="1">
    <location>
        <begin position="126"/>
        <end position="135"/>
    </location>
</feature>
<evidence type="ECO:0000259" key="2">
    <source>
        <dbReference type="Pfam" id="PF26082"/>
    </source>
</evidence>
<accession>A0A9P4HLC6</accession>
<dbReference type="OrthoDB" id="20872at2759"/>
<feature type="compositionally biased region" description="Acidic residues" evidence="1">
    <location>
        <begin position="304"/>
        <end position="314"/>
    </location>
</feature>
<proteinExistence type="predicted"/>
<feature type="non-terminal residue" evidence="3">
    <location>
        <position position="328"/>
    </location>
</feature>
<keyword evidence="4" id="KW-1185">Reference proteome</keyword>
<reference evidence="3" key="1">
    <citation type="journal article" date="2020" name="Stud. Mycol.">
        <title>101 Dothideomycetes genomes: a test case for predicting lifestyles and emergence of pathogens.</title>
        <authorList>
            <person name="Haridas S."/>
            <person name="Albert R."/>
            <person name="Binder M."/>
            <person name="Bloem J."/>
            <person name="Labutti K."/>
            <person name="Salamov A."/>
            <person name="Andreopoulos B."/>
            <person name="Baker S."/>
            <person name="Barry K."/>
            <person name="Bills G."/>
            <person name="Bluhm B."/>
            <person name="Cannon C."/>
            <person name="Castanera R."/>
            <person name="Culley D."/>
            <person name="Daum C."/>
            <person name="Ezra D."/>
            <person name="Gonzalez J."/>
            <person name="Henrissat B."/>
            <person name="Kuo A."/>
            <person name="Liang C."/>
            <person name="Lipzen A."/>
            <person name="Lutzoni F."/>
            <person name="Magnuson J."/>
            <person name="Mondo S."/>
            <person name="Nolan M."/>
            <person name="Ohm R."/>
            <person name="Pangilinan J."/>
            <person name="Park H.-J."/>
            <person name="Ramirez L."/>
            <person name="Alfaro M."/>
            <person name="Sun H."/>
            <person name="Tritt A."/>
            <person name="Yoshinaga Y."/>
            <person name="Zwiers L.-H."/>
            <person name="Turgeon B."/>
            <person name="Goodwin S."/>
            <person name="Spatafora J."/>
            <person name="Crous P."/>
            <person name="Grigoriev I."/>
        </authorList>
    </citation>
    <scope>NUCLEOTIDE SEQUENCE</scope>
    <source>
        <strain evidence="3">CBS 110217</strain>
    </source>
</reference>
<protein>
    <recommendedName>
        <fullName evidence="2">Oxidoreductase acuF-like C2H2 type zinc-finger domain-containing protein</fullName>
    </recommendedName>
</protein>
<evidence type="ECO:0000313" key="3">
    <source>
        <dbReference type="EMBL" id="KAF2036132.1"/>
    </source>
</evidence>
<evidence type="ECO:0000256" key="1">
    <source>
        <dbReference type="SAM" id="MobiDB-lite"/>
    </source>
</evidence>
<dbReference type="PANTHER" id="PTHR35391:SF7">
    <property type="entry name" value="C2H2-TYPE DOMAIN-CONTAINING PROTEIN"/>
    <property type="match status" value="1"/>
</dbReference>
<dbReference type="Pfam" id="PF26082">
    <property type="entry name" value="zf-C2H2_AcuF"/>
    <property type="match status" value="1"/>
</dbReference>
<dbReference type="Proteomes" id="UP000799777">
    <property type="component" value="Unassembled WGS sequence"/>
</dbReference>
<dbReference type="InterPro" id="IPR058925">
    <property type="entry name" value="zf-C2H2_AcuF"/>
</dbReference>
<gene>
    <name evidence="3" type="ORF">EK21DRAFT_52546</name>
</gene>
<comment type="caution">
    <text evidence="3">The sequence shown here is derived from an EMBL/GenBank/DDBJ whole genome shotgun (WGS) entry which is preliminary data.</text>
</comment>
<name>A0A9P4HLC6_9PLEO</name>
<feature type="domain" description="Oxidoreductase acuF-like C2H2 type zinc-finger" evidence="2">
    <location>
        <begin position="198"/>
        <end position="226"/>
    </location>
</feature>